<keyword evidence="1" id="KW-0800">Toxin</keyword>
<feature type="domain" description="Albumin I chain a" evidence="7">
    <location>
        <begin position="55"/>
        <end position="101"/>
    </location>
</feature>
<evidence type="ECO:0000256" key="4">
    <source>
        <dbReference type="ARBA" id="ARBA00023129"/>
    </source>
</evidence>
<dbReference type="Pfam" id="PF16720">
    <property type="entry name" value="Albumin_I_a"/>
    <property type="match status" value="1"/>
</dbReference>
<sequence>MFATKNVGAVTCSGACSPFETNPCGSTLHCRCIPIGLVVGYCTYPSGVVMKTIEEHPNLCQSHADCTKKGTGSFCARYPNSDIEYGWCFASNTEAQDIFFKVSSNYNFTKDILKNTAIA</sequence>
<evidence type="ECO:0000256" key="2">
    <source>
        <dbReference type="ARBA" id="ARBA00022761"/>
    </source>
</evidence>
<dbReference type="GO" id="GO:0090729">
    <property type="term" value="F:toxin activity"/>
    <property type="evidence" value="ECO:0007669"/>
    <property type="project" value="UniProtKB-KW"/>
</dbReference>
<reference evidence="9" key="1">
    <citation type="journal article" date="2017" name="Front. Plant Sci.">
        <title>Climate Clever Clovers: New Paradigm to Reduce the Environmental Footprint of Ruminants by Breeding Low Methanogenic Forages Utilizing Haplotype Variation.</title>
        <authorList>
            <person name="Kaur P."/>
            <person name="Appels R."/>
            <person name="Bayer P.E."/>
            <person name="Keeble-Gagnere G."/>
            <person name="Wang J."/>
            <person name="Hirakawa H."/>
            <person name="Shirasawa K."/>
            <person name="Vercoe P."/>
            <person name="Stefanova K."/>
            <person name="Durmic Z."/>
            <person name="Nichols P."/>
            <person name="Revell C."/>
            <person name="Isobe S.N."/>
            <person name="Edwards D."/>
            <person name="Erskine W."/>
        </authorList>
    </citation>
    <scope>NUCLEOTIDE SEQUENCE [LARGE SCALE GENOMIC DNA]</scope>
    <source>
        <strain evidence="9">cv. Daliak</strain>
    </source>
</reference>
<keyword evidence="3" id="KW-0960">Knottin</keyword>
<evidence type="ECO:0000256" key="3">
    <source>
        <dbReference type="ARBA" id="ARBA00022854"/>
    </source>
</evidence>
<proteinExistence type="predicted"/>
<gene>
    <name evidence="8" type="ORF">TSUD_175980</name>
</gene>
<evidence type="ECO:0000256" key="6">
    <source>
        <dbReference type="ARBA" id="ARBA00045181"/>
    </source>
</evidence>
<dbReference type="AlphaFoldDB" id="A0A2Z6LPE9"/>
<keyword evidence="5" id="KW-1015">Disulfide bond</keyword>
<accession>A0A2Z6LPE9</accession>
<dbReference type="SUPFAM" id="SSF57059">
    <property type="entry name" value="omega toxin-like"/>
    <property type="match status" value="1"/>
</dbReference>
<evidence type="ECO:0000256" key="5">
    <source>
        <dbReference type="ARBA" id="ARBA00023157"/>
    </source>
</evidence>
<protein>
    <recommendedName>
        <fullName evidence="7">Albumin I chain a domain-containing protein</fullName>
    </recommendedName>
</protein>
<keyword evidence="2" id="KW-0758">Storage protein</keyword>
<evidence type="ECO:0000313" key="8">
    <source>
        <dbReference type="EMBL" id="GAU18256.1"/>
    </source>
</evidence>
<name>A0A2Z6LPE9_TRISU</name>
<dbReference type="Proteomes" id="UP000242715">
    <property type="component" value="Unassembled WGS sequence"/>
</dbReference>
<dbReference type="Pfam" id="PF08027">
    <property type="entry name" value="Albumin_I"/>
    <property type="match status" value="1"/>
</dbReference>
<evidence type="ECO:0000259" key="7">
    <source>
        <dbReference type="Pfam" id="PF16720"/>
    </source>
</evidence>
<dbReference type="EMBL" id="DF973181">
    <property type="protein sequence ID" value="GAU18256.1"/>
    <property type="molecule type" value="Genomic_DNA"/>
</dbReference>
<dbReference type="InterPro" id="IPR032000">
    <property type="entry name" value="Albumin_I_a"/>
</dbReference>
<evidence type="ECO:0000256" key="1">
    <source>
        <dbReference type="ARBA" id="ARBA00022656"/>
    </source>
</evidence>
<dbReference type="InterPro" id="IPR012512">
    <property type="entry name" value="Albumin_I"/>
</dbReference>
<keyword evidence="4" id="KW-0708">Seed storage protein</keyword>
<comment type="function">
    <text evidence="6">PA1b binds to basic 7S globulin (BG) and stimulates its phosphorylation activity. Involved in the signal transduction system to regulate the growth and differentiation as a hormone peptide. Toxic to various insects through binding to a high affinity binding site in the insect gut.</text>
</comment>
<keyword evidence="9" id="KW-1185">Reference proteome</keyword>
<organism evidence="8 9">
    <name type="scientific">Trifolium subterraneum</name>
    <name type="common">Subterranean clover</name>
    <dbReference type="NCBI Taxonomy" id="3900"/>
    <lineage>
        <taxon>Eukaryota</taxon>
        <taxon>Viridiplantae</taxon>
        <taxon>Streptophyta</taxon>
        <taxon>Embryophyta</taxon>
        <taxon>Tracheophyta</taxon>
        <taxon>Spermatophyta</taxon>
        <taxon>Magnoliopsida</taxon>
        <taxon>eudicotyledons</taxon>
        <taxon>Gunneridae</taxon>
        <taxon>Pentapetalae</taxon>
        <taxon>rosids</taxon>
        <taxon>fabids</taxon>
        <taxon>Fabales</taxon>
        <taxon>Fabaceae</taxon>
        <taxon>Papilionoideae</taxon>
        <taxon>50 kb inversion clade</taxon>
        <taxon>NPAAA clade</taxon>
        <taxon>Hologalegina</taxon>
        <taxon>IRL clade</taxon>
        <taxon>Trifolieae</taxon>
        <taxon>Trifolium</taxon>
    </lineage>
</organism>
<dbReference type="GO" id="GO:0045735">
    <property type="term" value="F:nutrient reservoir activity"/>
    <property type="evidence" value="ECO:0007669"/>
    <property type="project" value="UniProtKB-KW"/>
</dbReference>
<evidence type="ECO:0000313" key="9">
    <source>
        <dbReference type="Proteomes" id="UP000242715"/>
    </source>
</evidence>
<dbReference type="OrthoDB" id="1373055at2759"/>